<evidence type="ECO:0008006" key="4">
    <source>
        <dbReference type="Google" id="ProtNLM"/>
    </source>
</evidence>
<accession>A0ABN6NR80</accession>
<feature type="transmembrane region" description="Helical" evidence="1">
    <location>
        <begin position="29"/>
        <end position="50"/>
    </location>
</feature>
<dbReference type="RefSeq" id="WP_005234033.1">
    <property type="nucleotide sequence ID" value="NZ_AP025635.1"/>
</dbReference>
<keyword evidence="3" id="KW-1185">Reference proteome</keyword>
<organism evidence="2 3">
    <name type="scientific">Enterococcus innesii</name>
    <dbReference type="NCBI Taxonomy" id="2839759"/>
    <lineage>
        <taxon>Bacteria</taxon>
        <taxon>Bacillati</taxon>
        <taxon>Bacillota</taxon>
        <taxon>Bacilli</taxon>
        <taxon>Lactobacillales</taxon>
        <taxon>Enterococcaceae</taxon>
        <taxon>Enterococcus</taxon>
    </lineage>
</organism>
<sequence length="55" mass="6297">MEYLAILLVFFLLNVVILVLGLKKKRIMLLFLSLSGLLLVCLIAISYVFFYSNTL</sequence>
<dbReference type="EMBL" id="AP025635">
    <property type="protein sequence ID" value="BDG67557.1"/>
    <property type="molecule type" value="Genomic_DNA"/>
</dbReference>
<proteinExistence type="predicted"/>
<evidence type="ECO:0000313" key="3">
    <source>
        <dbReference type="Proteomes" id="UP000831692"/>
    </source>
</evidence>
<feature type="transmembrane region" description="Helical" evidence="1">
    <location>
        <begin position="6"/>
        <end position="22"/>
    </location>
</feature>
<keyword evidence="1" id="KW-0472">Membrane</keyword>
<reference evidence="2 3" key="1">
    <citation type="submission" date="2022-03" db="EMBL/GenBank/DDBJ databases">
        <title>Complete genome sequence of Enterococcus innesii DB-1.</title>
        <authorList>
            <person name="Fukuda D."/>
            <person name="Nolasco-Hipolito C."/>
        </authorList>
    </citation>
    <scope>NUCLEOTIDE SEQUENCE [LARGE SCALE GENOMIC DNA]</scope>
    <source>
        <strain evidence="2 3">DB-1</strain>
    </source>
</reference>
<gene>
    <name evidence="2" type="ORF">ENLAB_11210</name>
</gene>
<evidence type="ECO:0000313" key="2">
    <source>
        <dbReference type="EMBL" id="BDG67557.1"/>
    </source>
</evidence>
<keyword evidence="1" id="KW-1133">Transmembrane helix</keyword>
<keyword evidence="1" id="KW-0812">Transmembrane</keyword>
<dbReference type="Proteomes" id="UP000831692">
    <property type="component" value="Chromosome"/>
</dbReference>
<protein>
    <recommendedName>
        <fullName evidence="4">NADH-quinone oxidoreductase subunit K</fullName>
    </recommendedName>
</protein>
<evidence type="ECO:0000256" key="1">
    <source>
        <dbReference type="SAM" id="Phobius"/>
    </source>
</evidence>
<dbReference type="GeneID" id="83457107"/>
<name>A0ABN6NR80_9ENTE</name>